<comment type="caution">
    <text evidence="5">The sequence shown here is derived from an EMBL/GenBank/DDBJ whole genome shotgun (WGS) entry which is preliminary data.</text>
</comment>
<evidence type="ECO:0000256" key="1">
    <source>
        <dbReference type="ARBA" id="ARBA00006739"/>
    </source>
</evidence>
<proteinExistence type="inferred from homology"/>
<dbReference type="AlphaFoldDB" id="A0A8J7FNT2"/>
<accession>A0A8J7FNT2</accession>
<keyword evidence="2" id="KW-0328">Glycosyltransferase</keyword>
<keyword evidence="3" id="KW-0808">Transferase</keyword>
<dbReference type="Pfam" id="PF00535">
    <property type="entry name" value="Glycos_transf_2"/>
    <property type="match status" value="1"/>
</dbReference>
<feature type="domain" description="Glycosyltransferase 2-like" evidence="4">
    <location>
        <begin position="5"/>
        <end position="190"/>
    </location>
</feature>
<evidence type="ECO:0000313" key="6">
    <source>
        <dbReference type="Proteomes" id="UP000608754"/>
    </source>
</evidence>
<dbReference type="GO" id="GO:0016757">
    <property type="term" value="F:glycosyltransferase activity"/>
    <property type="evidence" value="ECO:0007669"/>
    <property type="project" value="UniProtKB-KW"/>
</dbReference>
<comment type="similarity">
    <text evidence="1">Belongs to the glycosyltransferase 2 family.</text>
</comment>
<sequence>MLDLSIVTINYNTSEATLDCIKSIVAITTKVNYEIVVVDNASNEQDFLNLKSKLELLNLPYLKLKRSNLNTGFGTGNMIGYAETNPSKYICFINSDVELIDDSFPVLKTYLDEHQDVAVVSPQSVNEHLAFVPTIDHFASWQREIFTRKGLELVNKNRFPKRKKTYSAPIVADFIAGSFMFIRRSDFDQIGGFDPNIFLYYEETDISRRLKKIGKNTVLVPTIEYKHIHGLSTEKSVGIKLEQKLSLLYVVHKHQGWLAYKILLIYFGIKYFFSTLINPKKWPLLKATLMGMPLHLSLKQKQKINSN</sequence>
<organism evidence="5 6">
    <name type="scientific">Faecalibacter rhinopitheci</name>
    <dbReference type="NCBI Taxonomy" id="2779678"/>
    <lineage>
        <taxon>Bacteria</taxon>
        <taxon>Pseudomonadati</taxon>
        <taxon>Bacteroidota</taxon>
        <taxon>Flavobacteriia</taxon>
        <taxon>Flavobacteriales</taxon>
        <taxon>Weeksellaceae</taxon>
        <taxon>Faecalibacter</taxon>
    </lineage>
</organism>
<evidence type="ECO:0000256" key="3">
    <source>
        <dbReference type="ARBA" id="ARBA00022679"/>
    </source>
</evidence>
<reference evidence="5" key="1">
    <citation type="submission" date="2020-10" db="EMBL/GenBank/DDBJ databases">
        <authorList>
            <person name="Lu T."/>
            <person name="Wang Q."/>
            <person name="Han X."/>
        </authorList>
    </citation>
    <scope>NUCLEOTIDE SEQUENCE</scope>
    <source>
        <strain evidence="5">WQ 117</strain>
    </source>
</reference>
<dbReference type="Proteomes" id="UP000608754">
    <property type="component" value="Unassembled WGS sequence"/>
</dbReference>
<evidence type="ECO:0000256" key="2">
    <source>
        <dbReference type="ARBA" id="ARBA00022676"/>
    </source>
</evidence>
<dbReference type="EMBL" id="JADGIK010000004">
    <property type="protein sequence ID" value="MBF0597180.1"/>
    <property type="molecule type" value="Genomic_DNA"/>
</dbReference>
<dbReference type="CDD" id="cd04186">
    <property type="entry name" value="GT_2_like_c"/>
    <property type="match status" value="1"/>
</dbReference>
<protein>
    <submittedName>
        <fullName evidence="5">Glycosyltransferase family 2 protein</fullName>
    </submittedName>
</protein>
<evidence type="ECO:0000259" key="4">
    <source>
        <dbReference type="Pfam" id="PF00535"/>
    </source>
</evidence>
<dbReference type="PANTHER" id="PTHR43179">
    <property type="entry name" value="RHAMNOSYLTRANSFERASE WBBL"/>
    <property type="match status" value="1"/>
</dbReference>
<keyword evidence="6" id="KW-1185">Reference proteome</keyword>
<dbReference type="InterPro" id="IPR001173">
    <property type="entry name" value="Glyco_trans_2-like"/>
</dbReference>
<gene>
    <name evidence="5" type="ORF">IM532_06945</name>
</gene>
<dbReference type="Gene3D" id="3.90.550.10">
    <property type="entry name" value="Spore Coat Polysaccharide Biosynthesis Protein SpsA, Chain A"/>
    <property type="match status" value="1"/>
</dbReference>
<dbReference type="InterPro" id="IPR029044">
    <property type="entry name" value="Nucleotide-diphossugar_trans"/>
</dbReference>
<name>A0A8J7FNT2_9FLAO</name>
<dbReference type="PANTHER" id="PTHR43179:SF12">
    <property type="entry name" value="GALACTOFURANOSYLTRANSFERASE GLFT2"/>
    <property type="match status" value="1"/>
</dbReference>
<dbReference type="SUPFAM" id="SSF53448">
    <property type="entry name" value="Nucleotide-diphospho-sugar transferases"/>
    <property type="match status" value="1"/>
</dbReference>
<dbReference type="RefSeq" id="WP_194182731.1">
    <property type="nucleotide sequence ID" value="NZ_JADGIK010000004.1"/>
</dbReference>
<evidence type="ECO:0000313" key="5">
    <source>
        <dbReference type="EMBL" id="MBF0597180.1"/>
    </source>
</evidence>